<dbReference type="PANTHER" id="PTHR11950:SF31">
    <property type="entry name" value="SEGMENTATION PROTEIN RUNT"/>
    <property type="match status" value="1"/>
</dbReference>
<dbReference type="GO" id="GO:0005634">
    <property type="term" value="C:nucleus"/>
    <property type="evidence" value="ECO:0007669"/>
    <property type="project" value="UniProtKB-SubCell"/>
</dbReference>
<organism evidence="7 8">
    <name type="scientific">Tropilaelaps mercedesae</name>
    <dbReference type="NCBI Taxonomy" id="418985"/>
    <lineage>
        <taxon>Eukaryota</taxon>
        <taxon>Metazoa</taxon>
        <taxon>Ecdysozoa</taxon>
        <taxon>Arthropoda</taxon>
        <taxon>Chelicerata</taxon>
        <taxon>Arachnida</taxon>
        <taxon>Acari</taxon>
        <taxon>Parasitiformes</taxon>
        <taxon>Mesostigmata</taxon>
        <taxon>Gamasina</taxon>
        <taxon>Dermanyssoidea</taxon>
        <taxon>Laelapidae</taxon>
        <taxon>Tropilaelaps</taxon>
    </lineage>
</organism>
<sequence>MSAAAIVPSLSSLSSPSPQRRRRAPREPPEGPAAPVLDEALLLPGERALNQILVEHSNELVRTGAPNVVCSSLPHHWRSNKTLPVAFKVVVLSDVCDGTLVTLRAGNDENFCAELRNSTAVIKNQVAKFNDLRFVGRSGRGPHIEELKWGQKPIRLTVQPRPGTIPPFQTVSLQWSLCYSLQLPFF</sequence>
<protein>
    <recommendedName>
        <fullName evidence="6">Runt domain-containing protein</fullName>
    </recommendedName>
</protein>
<evidence type="ECO:0000259" key="6">
    <source>
        <dbReference type="PROSITE" id="PS51062"/>
    </source>
</evidence>
<comment type="caution">
    <text evidence="7">The sequence shown here is derived from an EMBL/GenBank/DDBJ whole genome shotgun (WGS) entry which is preliminary data.</text>
</comment>
<feature type="region of interest" description="Disordered" evidence="5">
    <location>
        <begin position="1"/>
        <end position="35"/>
    </location>
</feature>
<dbReference type="GO" id="GO:0000978">
    <property type="term" value="F:RNA polymerase II cis-regulatory region sequence-specific DNA binding"/>
    <property type="evidence" value="ECO:0007669"/>
    <property type="project" value="TreeGrafter"/>
</dbReference>
<dbReference type="PANTHER" id="PTHR11950">
    <property type="entry name" value="RUNT RELATED"/>
    <property type="match status" value="1"/>
</dbReference>
<evidence type="ECO:0000256" key="2">
    <source>
        <dbReference type="ARBA" id="ARBA00023015"/>
    </source>
</evidence>
<evidence type="ECO:0000256" key="4">
    <source>
        <dbReference type="ARBA" id="ARBA00023242"/>
    </source>
</evidence>
<dbReference type="PROSITE" id="PS51062">
    <property type="entry name" value="RUNT"/>
    <property type="match status" value="1"/>
</dbReference>
<accession>A0A1V9XC99</accession>
<keyword evidence="4" id="KW-0539">Nucleus</keyword>
<dbReference type="InterPro" id="IPR012346">
    <property type="entry name" value="p53/RUNT-type_TF_DNA-bd_sf"/>
</dbReference>
<feature type="domain" description="Runt" evidence="6">
    <location>
        <begin position="48"/>
        <end position="175"/>
    </location>
</feature>
<keyword evidence="8" id="KW-1185">Reference proteome</keyword>
<gene>
    <name evidence="7" type="ORF">BIW11_01573</name>
</gene>
<dbReference type="AlphaFoldDB" id="A0A1V9XC99"/>
<keyword evidence="2" id="KW-0805">Transcription regulation</keyword>
<dbReference type="InterPro" id="IPR013524">
    <property type="entry name" value="Runt_dom"/>
</dbReference>
<evidence type="ECO:0000256" key="3">
    <source>
        <dbReference type="ARBA" id="ARBA00023163"/>
    </source>
</evidence>
<dbReference type="InParanoid" id="A0A1V9XC99"/>
<reference evidence="7 8" key="1">
    <citation type="journal article" date="2017" name="Gigascience">
        <title>Draft genome of the honey bee ectoparasitic mite, Tropilaelaps mercedesae, is shaped by the parasitic life history.</title>
        <authorList>
            <person name="Dong X."/>
            <person name="Armstrong S.D."/>
            <person name="Xia D."/>
            <person name="Makepeace B.L."/>
            <person name="Darby A.C."/>
            <person name="Kadowaki T."/>
        </authorList>
    </citation>
    <scope>NUCLEOTIDE SEQUENCE [LARGE SCALE GENOMIC DNA]</scope>
    <source>
        <strain evidence="7">Wuxi-XJTLU</strain>
    </source>
</reference>
<dbReference type="InterPro" id="IPR008967">
    <property type="entry name" value="p53-like_TF_DNA-bd_sf"/>
</dbReference>
<proteinExistence type="predicted"/>
<keyword evidence="3" id="KW-0804">Transcription</keyword>
<dbReference type="Pfam" id="PF00853">
    <property type="entry name" value="Runt"/>
    <property type="match status" value="1"/>
</dbReference>
<evidence type="ECO:0000313" key="8">
    <source>
        <dbReference type="Proteomes" id="UP000192247"/>
    </source>
</evidence>
<dbReference type="EMBL" id="MNPL01015515">
    <property type="protein sequence ID" value="OQR71046.1"/>
    <property type="molecule type" value="Genomic_DNA"/>
</dbReference>
<dbReference type="Gene3D" id="2.60.40.720">
    <property type="match status" value="1"/>
</dbReference>
<comment type="subcellular location">
    <subcellularLocation>
        <location evidence="1">Nucleus</location>
    </subcellularLocation>
</comment>
<dbReference type="STRING" id="418985.A0A1V9XC99"/>
<evidence type="ECO:0000256" key="1">
    <source>
        <dbReference type="ARBA" id="ARBA00004123"/>
    </source>
</evidence>
<evidence type="ECO:0000256" key="5">
    <source>
        <dbReference type="SAM" id="MobiDB-lite"/>
    </source>
</evidence>
<dbReference type="SUPFAM" id="SSF49417">
    <property type="entry name" value="p53-like transcription factors"/>
    <property type="match status" value="1"/>
</dbReference>
<dbReference type="OrthoDB" id="10029800at2759"/>
<dbReference type="Proteomes" id="UP000192247">
    <property type="component" value="Unassembled WGS sequence"/>
</dbReference>
<dbReference type="GO" id="GO:0005524">
    <property type="term" value="F:ATP binding"/>
    <property type="evidence" value="ECO:0007669"/>
    <property type="project" value="InterPro"/>
</dbReference>
<name>A0A1V9XC99_9ACAR</name>
<dbReference type="GO" id="GO:0000981">
    <property type="term" value="F:DNA-binding transcription factor activity, RNA polymerase II-specific"/>
    <property type="evidence" value="ECO:0007669"/>
    <property type="project" value="TreeGrafter"/>
</dbReference>
<evidence type="ECO:0000313" key="7">
    <source>
        <dbReference type="EMBL" id="OQR71046.1"/>
    </source>
</evidence>
<feature type="compositionally biased region" description="Low complexity" evidence="5">
    <location>
        <begin position="1"/>
        <end position="18"/>
    </location>
</feature>
<dbReference type="InterPro" id="IPR000040">
    <property type="entry name" value="AML1_Runt"/>
</dbReference>
<dbReference type="PRINTS" id="PR00967">
    <property type="entry name" value="ONCOGENEAML1"/>
</dbReference>